<proteinExistence type="predicted"/>
<name>A0ABN0E6W1_9FLAO</name>
<accession>A0ABN0E6W1</accession>
<dbReference type="Proteomes" id="UP000005402">
    <property type="component" value="Unassembled WGS sequence"/>
</dbReference>
<keyword evidence="2" id="KW-1185">Reference proteome</keyword>
<dbReference type="EMBL" id="AGEC02000027">
    <property type="protein sequence ID" value="EHO06757.1"/>
    <property type="molecule type" value="Genomic_DNA"/>
</dbReference>
<reference evidence="1" key="1">
    <citation type="submission" date="2012-07" db="EMBL/GenBank/DDBJ databases">
        <title>The Genome Sequence of Myroides odoratimimus CCUG 10230.</title>
        <authorList>
            <consortium name="The Broad Institute Genome Sequencing Platform"/>
            <person name="Earl A."/>
            <person name="Ward D."/>
            <person name="Feldgarden M."/>
            <person name="Gevers D."/>
            <person name="Huys G."/>
            <person name="Walker B."/>
            <person name="Young S.K."/>
            <person name="Zeng Q."/>
            <person name="Gargeya S."/>
            <person name="Fitzgerald M."/>
            <person name="Haas B."/>
            <person name="Abouelleil A."/>
            <person name="Alvarado L."/>
            <person name="Arachchi H.M."/>
            <person name="Berlin A.M."/>
            <person name="Chapman S.B."/>
            <person name="Goldberg J."/>
            <person name="Griggs A."/>
            <person name="Gujja S."/>
            <person name="Hansen M."/>
            <person name="Howarth C."/>
            <person name="Imamovic A."/>
            <person name="Larimer J."/>
            <person name="McCowen C."/>
            <person name="Montmayeur A."/>
            <person name="Murphy C."/>
            <person name="Neiman D."/>
            <person name="Pearson M."/>
            <person name="Priest M."/>
            <person name="Roberts A."/>
            <person name="Saif S."/>
            <person name="Shea T."/>
            <person name="Sisk P."/>
            <person name="Sykes S."/>
            <person name="Wortman J."/>
            <person name="Nusbaum C."/>
            <person name="Birren B."/>
        </authorList>
    </citation>
    <scope>NUCLEOTIDE SEQUENCE [LARGE SCALE GENOMIC DNA]</scope>
    <source>
        <strain evidence="1">CCUG 10230</strain>
    </source>
</reference>
<gene>
    <name evidence="1" type="ORF">HMPREF9712_02962</name>
</gene>
<protein>
    <submittedName>
        <fullName evidence="1">Uncharacterized protein</fullName>
    </submittedName>
</protein>
<comment type="caution">
    <text evidence="1">The sequence shown here is derived from an EMBL/GenBank/DDBJ whole genome shotgun (WGS) entry which is preliminary data.</text>
</comment>
<dbReference type="RefSeq" id="WP_006259804.1">
    <property type="nucleotide sequence ID" value="NZ_KE161017.1"/>
</dbReference>
<evidence type="ECO:0000313" key="1">
    <source>
        <dbReference type="EMBL" id="EHO06757.1"/>
    </source>
</evidence>
<sequence length="261" mass="30400">MEYNKNFKDLIAINKDELYIGKGNPMGKILFVGKEAAIDIENNLKGYNQEVKNNHLYWVDNISKNLSQEEVMSWCSNEPLFNPLYPYKGQKNTIYSFDTKKNIERGKRGTSATWYNYQKLYDKIYNNGVKNNCVSFFENSFITELSEASAKSSSRVDKLERTISIKKRRKFLSNDFYRDFPIVIVAVGHYVRDEDINIEEIFDVTFDKKQSTIDVTKSNYINIHYDNLEKPSRIVIHTNQLSMGISDALLDKIAEIVESFK</sequence>
<evidence type="ECO:0000313" key="2">
    <source>
        <dbReference type="Proteomes" id="UP000005402"/>
    </source>
</evidence>
<organism evidence="1 2">
    <name type="scientific">Myroides odoratimimus CCUG 10230</name>
    <dbReference type="NCBI Taxonomy" id="883150"/>
    <lineage>
        <taxon>Bacteria</taxon>
        <taxon>Pseudomonadati</taxon>
        <taxon>Bacteroidota</taxon>
        <taxon>Flavobacteriia</taxon>
        <taxon>Flavobacteriales</taxon>
        <taxon>Flavobacteriaceae</taxon>
        <taxon>Myroides</taxon>
    </lineage>
</organism>